<comment type="caution">
    <text evidence="2">The sequence shown here is derived from an EMBL/GenBank/DDBJ whole genome shotgun (WGS) entry which is preliminary data.</text>
</comment>
<dbReference type="RefSeq" id="WP_132492551.1">
    <property type="nucleotide sequence ID" value="NZ_SMKW01000062.1"/>
</dbReference>
<dbReference type="AlphaFoldDB" id="A0A4R4Y9M6"/>
<keyword evidence="3" id="KW-1185">Reference proteome</keyword>
<accession>A0A4R4Y9M6</accession>
<name>A0A4R4Y9M6_9PSEU</name>
<dbReference type="Gene3D" id="1.10.10.2120">
    <property type="match status" value="1"/>
</dbReference>
<keyword evidence="2" id="KW-0012">Acyltransferase</keyword>
<sequence length="376" mass="41050">MNNLTLPTVELRGTARERGRQYGEFARAQIDRALAYYSDAFGKSTGLTWQQVTARVDELRPGCERFAPDLVEEMTGIAEGAGVGFTDVLALNARGELIRDSLPATDEDADGCSSFALLSEASGDGHVYCGQNWDWRHGIKDTIVVARIVQPPKPTVVMHLEAGQVGRQGANSTGLALNANGLGGNFGATRGVPQTLIRRKVLDSSNMHEALEVLSKADQQIASNALLTHRDDFAIDVETTPKAHGWMYPEDGALVHGNHYQAFIPPQLAADYRPRPVDSLFRVPRIRTGLRQARAASSGDAVRKAIKDAFSDHFGYPESVCTHPDERTDEIRQWSTVLHNCIDLTAGEYYVAAGNPCTEEYQLLPWNLYDGPGGDG</sequence>
<reference evidence="2 3" key="1">
    <citation type="submission" date="2019-03" db="EMBL/GenBank/DDBJ databases">
        <title>Draft genome sequences of novel Actinobacteria.</title>
        <authorList>
            <person name="Sahin N."/>
            <person name="Ay H."/>
            <person name="Saygin H."/>
        </authorList>
    </citation>
    <scope>NUCLEOTIDE SEQUENCE [LARGE SCALE GENOMIC DNA]</scope>
    <source>
        <strain evidence="2 3">7K502</strain>
    </source>
</reference>
<gene>
    <name evidence="2" type="ORF">E1288_33815</name>
</gene>
<dbReference type="GO" id="GO:0016746">
    <property type="term" value="F:acyltransferase activity"/>
    <property type="evidence" value="ECO:0007669"/>
    <property type="project" value="UniProtKB-KW"/>
</dbReference>
<protein>
    <submittedName>
        <fullName evidence="2">Acyl-coenzyme A--6-aminopenicillanic-acid-acyltransferase form</fullName>
    </submittedName>
</protein>
<dbReference type="Pfam" id="PF03417">
    <property type="entry name" value="AAT"/>
    <property type="match status" value="1"/>
</dbReference>
<dbReference type="Gene3D" id="3.60.60.10">
    <property type="entry name" value="Penicillin V Acylase, Chain A"/>
    <property type="match status" value="1"/>
</dbReference>
<dbReference type="Proteomes" id="UP000294947">
    <property type="component" value="Unassembled WGS sequence"/>
</dbReference>
<dbReference type="InterPro" id="IPR005079">
    <property type="entry name" value="Peptidase_C45_hydrolase"/>
</dbReference>
<dbReference type="PANTHER" id="PTHR34180">
    <property type="entry name" value="PEPTIDASE C45"/>
    <property type="match status" value="1"/>
</dbReference>
<keyword evidence="2" id="KW-0808">Transferase</keyword>
<evidence type="ECO:0000259" key="1">
    <source>
        <dbReference type="Pfam" id="PF03417"/>
    </source>
</evidence>
<dbReference type="InterPro" id="IPR047794">
    <property type="entry name" value="C45_proenzyme-like"/>
</dbReference>
<dbReference type="EMBL" id="SMKW01000062">
    <property type="protein sequence ID" value="TDD41106.1"/>
    <property type="molecule type" value="Genomic_DNA"/>
</dbReference>
<dbReference type="PANTHER" id="PTHR34180:SF1">
    <property type="entry name" value="BETA-ALANYL-DOPAMINE_CARCININE HYDROLASE"/>
    <property type="match status" value="1"/>
</dbReference>
<dbReference type="InterPro" id="IPR047801">
    <property type="entry name" value="Peptidase_C45"/>
</dbReference>
<evidence type="ECO:0000313" key="3">
    <source>
        <dbReference type="Proteomes" id="UP000294947"/>
    </source>
</evidence>
<evidence type="ECO:0000313" key="2">
    <source>
        <dbReference type="EMBL" id="TDD41106.1"/>
    </source>
</evidence>
<organism evidence="2 3">
    <name type="scientific">Saccharopolyspora elongata</name>
    <dbReference type="NCBI Taxonomy" id="2530387"/>
    <lineage>
        <taxon>Bacteria</taxon>
        <taxon>Bacillati</taxon>
        <taxon>Actinomycetota</taxon>
        <taxon>Actinomycetes</taxon>
        <taxon>Pseudonocardiales</taxon>
        <taxon>Pseudonocardiaceae</taxon>
        <taxon>Saccharopolyspora</taxon>
    </lineage>
</organism>
<feature type="domain" description="Peptidase C45 hydrolase" evidence="1">
    <location>
        <begin position="124"/>
        <end position="328"/>
    </location>
</feature>
<dbReference type="NCBIfam" id="NF040521">
    <property type="entry name" value="C45_proenzyme"/>
    <property type="match status" value="1"/>
</dbReference>
<proteinExistence type="predicted"/>
<dbReference type="OrthoDB" id="8109453at2"/>